<dbReference type="EMBL" id="CAJVQA010013701">
    <property type="protein sequence ID" value="CAG8726265.1"/>
    <property type="molecule type" value="Genomic_DNA"/>
</dbReference>
<keyword evidence="3" id="KW-1185">Reference proteome</keyword>
<dbReference type="Gene3D" id="3.40.50.300">
    <property type="entry name" value="P-loop containing nucleotide triphosphate hydrolases"/>
    <property type="match status" value="1"/>
</dbReference>
<dbReference type="InterPro" id="IPR011705">
    <property type="entry name" value="BACK"/>
</dbReference>
<dbReference type="Gene3D" id="3.30.710.10">
    <property type="entry name" value="Potassium Channel Kv1.1, Chain A"/>
    <property type="match status" value="1"/>
</dbReference>
<sequence length="493" mass="58384">MSKTFTIKLVNDLDLLYQFKDNSYDTIITVDTDLNKQWIFAHSNILHARSIYFQNALSKNWTKKENQFFVLSQPYISALIFNIILKYLYCGIIKLNDLDIDTILKLLVAVDELSIEELNNFIQDCLIGSDFLETQSCKILNFISNKSMFTKLKKSIFETICEKSKVLFDHDEFLDLEKDLLKLVIQHDDLDMKENKIWKYLIKWSKNHSEENLVKDIINYFLDTIQEPNYSDGWTPKLFHTKCDNQGPTIIVTKIKNTTLLMDGYNPLDWNGNSQYKKTTDTIYCNNDCNPTFGKYDFHITKDKSLKYISKFYDMIANNRTYSLDSYEVFQITKKTTCVKLFEDYLKQKGFSVYQFIEASLEVFEELELASCIKTLMNYDYIIEDHTIRDVNIFNNFVKNKDEQEYVNKKVIETDHLEFYKVVYVDPPLRTTTRHKKKRGRHGKTCSNEYLKQLYTLYETSIDTIYPEHIKFNNKIVLYNDGIDFKPCQKKCN</sequence>
<dbReference type="PANTHER" id="PTHR24410">
    <property type="entry name" value="HL07962P-RELATED"/>
    <property type="match status" value="1"/>
</dbReference>
<dbReference type="PANTHER" id="PTHR24410:SF23">
    <property type="entry name" value="BTB DOMAIN-CONTAINING PROTEIN-RELATED"/>
    <property type="match status" value="1"/>
</dbReference>
<dbReference type="SUPFAM" id="SSF54695">
    <property type="entry name" value="POZ domain"/>
    <property type="match status" value="1"/>
</dbReference>
<evidence type="ECO:0000313" key="3">
    <source>
        <dbReference type="Proteomes" id="UP000789759"/>
    </source>
</evidence>
<organism evidence="2 3">
    <name type="scientific">Cetraspora pellucida</name>
    <dbReference type="NCBI Taxonomy" id="1433469"/>
    <lineage>
        <taxon>Eukaryota</taxon>
        <taxon>Fungi</taxon>
        <taxon>Fungi incertae sedis</taxon>
        <taxon>Mucoromycota</taxon>
        <taxon>Glomeromycotina</taxon>
        <taxon>Glomeromycetes</taxon>
        <taxon>Diversisporales</taxon>
        <taxon>Gigasporaceae</taxon>
        <taxon>Cetraspora</taxon>
    </lineage>
</organism>
<dbReference type="InterPro" id="IPR051481">
    <property type="entry name" value="BTB-POZ/Galectin-3-binding"/>
</dbReference>
<dbReference type="Proteomes" id="UP000789759">
    <property type="component" value="Unassembled WGS sequence"/>
</dbReference>
<reference evidence="2" key="1">
    <citation type="submission" date="2021-06" db="EMBL/GenBank/DDBJ databases">
        <authorList>
            <person name="Kallberg Y."/>
            <person name="Tangrot J."/>
            <person name="Rosling A."/>
        </authorList>
    </citation>
    <scope>NUCLEOTIDE SEQUENCE</scope>
    <source>
        <strain evidence="2">FL966</strain>
    </source>
</reference>
<dbReference type="PROSITE" id="PS50097">
    <property type="entry name" value="BTB"/>
    <property type="match status" value="1"/>
</dbReference>
<dbReference type="Pfam" id="PF00651">
    <property type="entry name" value="BTB"/>
    <property type="match status" value="1"/>
</dbReference>
<feature type="non-terminal residue" evidence="2">
    <location>
        <position position="1"/>
    </location>
</feature>
<dbReference type="SMART" id="SM00225">
    <property type="entry name" value="BTB"/>
    <property type="match status" value="1"/>
</dbReference>
<dbReference type="OrthoDB" id="9984961at2759"/>
<evidence type="ECO:0000313" key="2">
    <source>
        <dbReference type="EMBL" id="CAG8726265.1"/>
    </source>
</evidence>
<dbReference type="InterPro" id="IPR000210">
    <property type="entry name" value="BTB/POZ_dom"/>
</dbReference>
<dbReference type="InterPro" id="IPR027417">
    <property type="entry name" value="P-loop_NTPase"/>
</dbReference>
<gene>
    <name evidence="2" type="ORF">CPELLU_LOCUS13197</name>
</gene>
<name>A0A9N9I964_9GLOM</name>
<dbReference type="Gene3D" id="1.25.40.420">
    <property type="match status" value="1"/>
</dbReference>
<dbReference type="InterPro" id="IPR011333">
    <property type="entry name" value="SKP1/BTB/POZ_sf"/>
</dbReference>
<accession>A0A9N9I964</accession>
<dbReference type="Pfam" id="PF07707">
    <property type="entry name" value="BACK"/>
    <property type="match status" value="1"/>
</dbReference>
<evidence type="ECO:0000259" key="1">
    <source>
        <dbReference type="PROSITE" id="PS50097"/>
    </source>
</evidence>
<comment type="caution">
    <text evidence="2">The sequence shown here is derived from an EMBL/GenBank/DDBJ whole genome shotgun (WGS) entry which is preliminary data.</text>
</comment>
<protein>
    <submittedName>
        <fullName evidence="2">7921_t:CDS:1</fullName>
    </submittedName>
</protein>
<proteinExistence type="predicted"/>
<feature type="domain" description="BTB" evidence="1">
    <location>
        <begin position="24"/>
        <end position="97"/>
    </location>
</feature>
<dbReference type="AlphaFoldDB" id="A0A9N9I964"/>